<accession>A0A1Y6LCU4</accession>
<sequence length="73" mass="7920">MEAVTGSSESFDSIVTNLTKIMDTIDDQIPLLPTAEPRTALAVRPMSYSDFHPVPDPHRSAHIRGLSSAASRL</sequence>
<gene>
    <name evidence="2" type="ORF">ZT1A5_G2877</name>
</gene>
<protein>
    <submittedName>
        <fullName evidence="2">Uncharacterized protein</fullName>
    </submittedName>
</protein>
<proteinExistence type="predicted"/>
<evidence type="ECO:0000256" key="1">
    <source>
        <dbReference type="SAM" id="MobiDB-lite"/>
    </source>
</evidence>
<evidence type="ECO:0000313" key="3">
    <source>
        <dbReference type="Proteomes" id="UP000215453"/>
    </source>
</evidence>
<name>A0A1Y6LCU4_ZYMTR</name>
<dbReference type="Proteomes" id="UP000215453">
    <property type="component" value="Chromosome 2"/>
</dbReference>
<reference evidence="2 3" key="1">
    <citation type="submission" date="2016-10" db="EMBL/GenBank/DDBJ databases">
        <authorList>
            <person name="Varghese N."/>
        </authorList>
    </citation>
    <scope>NUCLEOTIDE SEQUENCE [LARGE SCALE GENOMIC DNA]</scope>
</reference>
<feature type="region of interest" description="Disordered" evidence="1">
    <location>
        <begin position="52"/>
        <end position="73"/>
    </location>
</feature>
<dbReference type="EMBL" id="LT882677">
    <property type="protein sequence ID" value="SMY21439.1"/>
    <property type="molecule type" value="Genomic_DNA"/>
</dbReference>
<organism evidence="2 3">
    <name type="scientific">Zymoseptoria tritici ST99CH_1A5</name>
    <dbReference type="NCBI Taxonomy" id="1276529"/>
    <lineage>
        <taxon>Eukaryota</taxon>
        <taxon>Fungi</taxon>
        <taxon>Dikarya</taxon>
        <taxon>Ascomycota</taxon>
        <taxon>Pezizomycotina</taxon>
        <taxon>Dothideomycetes</taxon>
        <taxon>Dothideomycetidae</taxon>
        <taxon>Mycosphaerellales</taxon>
        <taxon>Mycosphaerellaceae</taxon>
        <taxon>Zymoseptoria</taxon>
    </lineage>
</organism>
<evidence type="ECO:0000313" key="2">
    <source>
        <dbReference type="EMBL" id="SMY21439.1"/>
    </source>
</evidence>
<dbReference type="AlphaFoldDB" id="A0A1Y6LCU4"/>